<dbReference type="AlphaFoldDB" id="A0A921KCU7"/>
<evidence type="ECO:0000313" key="2">
    <source>
        <dbReference type="Proteomes" id="UP000698173"/>
    </source>
</evidence>
<organism evidence="1 2">
    <name type="scientific">Sporosarcina psychrophila</name>
    <name type="common">Bacillus psychrophilus</name>
    <dbReference type="NCBI Taxonomy" id="1476"/>
    <lineage>
        <taxon>Bacteria</taxon>
        <taxon>Bacillati</taxon>
        <taxon>Bacillota</taxon>
        <taxon>Bacilli</taxon>
        <taxon>Bacillales</taxon>
        <taxon>Caryophanaceae</taxon>
        <taxon>Sporosarcina</taxon>
    </lineage>
</organism>
<dbReference type="Pfam" id="PF02566">
    <property type="entry name" value="OsmC"/>
    <property type="match status" value="1"/>
</dbReference>
<evidence type="ECO:0000313" key="1">
    <source>
        <dbReference type="EMBL" id="HJF31421.1"/>
    </source>
</evidence>
<dbReference type="PANTHER" id="PTHR35368">
    <property type="entry name" value="HYDROPEROXIDE REDUCTASE"/>
    <property type="match status" value="1"/>
</dbReference>
<dbReference type="Proteomes" id="UP000698173">
    <property type="component" value="Unassembled WGS sequence"/>
</dbReference>
<protein>
    <submittedName>
        <fullName evidence="1">OsmC family protein</fullName>
    </submittedName>
</protein>
<name>A0A921KCU7_SPOPS</name>
<sequence>MSTSQLITVETSGVWISGVKTEISVREFEPFIIDEPKSLGGNDEGPNPVEYVLAGLSGCTSVMISIIAKELNFSYEAVEFKNAGALDIQGLMGVDGVSPHFQSVDFDIVIKTNETDARLQHLKESVEKRCPVMNLLVDAGVPVTSNWIKG</sequence>
<reference evidence="1" key="2">
    <citation type="submission" date="2021-09" db="EMBL/GenBank/DDBJ databases">
        <authorList>
            <person name="Gilroy R."/>
        </authorList>
    </citation>
    <scope>NUCLEOTIDE SEQUENCE</scope>
    <source>
        <strain evidence="1">CHK171-7178</strain>
    </source>
</reference>
<gene>
    <name evidence="1" type="ORF">K8V56_06525</name>
</gene>
<reference evidence="1" key="1">
    <citation type="journal article" date="2021" name="PeerJ">
        <title>Extensive microbial diversity within the chicken gut microbiome revealed by metagenomics and culture.</title>
        <authorList>
            <person name="Gilroy R."/>
            <person name="Ravi A."/>
            <person name="Getino M."/>
            <person name="Pursley I."/>
            <person name="Horton D.L."/>
            <person name="Alikhan N.F."/>
            <person name="Baker D."/>
            <person name="Gharbi K."/>
            <person name="Hall N."/>
            <person name="Watson M."/>
            <person name="Adriaenssens E.M."/>
            <person name="Foster-Nyarko E."/>
            <person name="Jarju S."/>
            <person name="Secka A."/>
            <person name="Antonio M."/>
            <person name="Oren A."/>
            <person name="Chaudhuri R.R."/>
            <person name="La Ragione R."/>
            <person name="Hildebrand F."/>
            <person name="Pallen M.J."/>
        </authorList>
    </citation>
    <scope>NUCLEOTIDE SEQUENCE</scope>
    <source>
        <strain evidence="1">CHK171-7178</strain>
    </source>
</reference>
<dbReference type="InterPro" id="IPR036102">
    <property type="entry name" value="OsmC/Ohrsf"/>
</dbReference>
<dbReference type="InterPro" id="IPR003718">
    <property type="entry name" value="OsmC/Ohr_fam"/>
</dbReference>
<comment type="caution">
    <text evidence="1">The sequence shown here is derived from an EMBL/GenBank/DDBJ whole genome shotgun (WGS) entry which is preliminary data.</text>
</comment>
<accession>A0A921KCU7</accession>
<dbReference type="EMBL" id="DYWT01000108">
    <property type="protein sequence ID" value="HJF31421.1"/>
    <property type="molecule type" value="Genomic_DNA"/>
</dbReference>
<dbReference type="Gene3D" id="3.30.300.20">
    <property type="match status" value="1"/>
</dbReference>
<proteinExistence type="predicted"/>
<dbReference type="PANTHER" id="PTHR35368:SF1">
    <property type="entry name" value="HYDROPEROXIDE REDUCTASE"/>
    <property type="match status" value="1"/>
</dbReference>
<dbReference type="InterPro" id="IPR015946">
    <property type="entry name" value="KH_dom-like_a/b"/>
</dbReference>
<dbReference type="InterPro" id="IPR052924">
    <property type="entry name" value="OsmC/Ohr_hydroprdx_reductase"/>
</dbReference>
<dbReference type="SUPFAM" id="SSF82784">
    <property type="entry name" value="OsmC-like"/>
    <property type="match status" value="1"/>
</dbReference>